<keyword evidence="2" id="KW-1185">Reference proteome</keyword>
<dbReference type="EMBL" id="JBHTCG010000008">
    <property type="protein sequence ID" value="MFC7383427.1"/>
    <property type="molecule type" value="Genomic_DNA"/>
</dbReference>
<evidence type="ECO:0000313" key="2">
    <source>
        <dbReference type="Proteomes" id="UP001596496"/>
    </source>
</evidence>
<comment type="caution">
    <text evidence="1">The sequence shown here is derived from an EMBL/GenBank/DDBJ whole genome shotgun (WGS) entry which is preliminary data.</text>
</comment>
<evidence type="ECO:0000313" key="1">
    <source>
        <dbReference type="EMBL" id="MFC7383427.1"/>
    </source>
</evidence>
<accession>A0ABW2P339</accession>
<sequence>MGSNPTDPTPSLVHLPGGTITMGATFADVVTSAPSTWGAANATSAAIVFPLGWPVALLLLSVVSDPAQMWHAGDRYAEVATLVRQAGEQMTDAVTRRAHADHWVEKGRDAFMANRLRPYQTALDQAAGMYDEMDGALKASALSYTGLGMSSAIIGSSLLSFVAPYLAAAVVPGIGASTTYVANKAMVEAGVVVRGMVASMAKVNGTVATMLSGLAVRLGVSQGALTGTAATGTATVAGGIGGYQTIWRAAPTMRESVSPVSWPAHLRDGETPPKGYHGATAVQLGDMKRIDHRSLEALGRDLDASASGTLDRACELARGNEVGVPGFGAAGVHLAYVCAGMRDTAVRHLTAGRDEPGKWLPALRTVADNWAYAEDATVKATRHVR</sequence>
<dbReference type="RefSeq" id="WP_380826906.1">
    <property type="nucleotide sequence ID" value="NZ_JBHTCG010000008.1"/>
</dbReference>
<organism evidence="1 2">
    <name type="scientific">Sphaerisporangium rhizosphaerae</name>
    <dbReference type="NCBI Taxonomy" id="2269375"/>
    <lineage>
        <taxon>Bacteria</taxon>
        <taxon>Bacillati</taxon>
        <taxon>Actinomycetota</taxon>
        <taxon>Actinomycetes</taxon>
        <taxon>Streptosporangiales</taxon>
        <taxon>Streptosporangiaceae</taxon>
        <taxon>Sphaerisporangium</taxon>
    </lineage>
</organism>
<proteinExistence type="predicted"/>
<gene>
    <name evidence="1" type="ORF">ACFQSB_14495</name>
</gene>
<name>A0ABW2P339_9ACTN</name>
<dbReference type="Proteomes" id="UP001596496">
    <property type="component" value="Unassembled WGS sequence"/>
</dbReference>
<reference evidence="2" key="1">
    <citation type="journal article" date="2019" name="Int. J. Syst. Evol. Microbiol.">
        <title>The Global Catalogue of Microorganisms (GCM) 10K type strain sequencing project: providing services to taxonomists for standard genome sequencing and annotation.</title>
        <authorList>
            <consortium name="The Broad Institute Genomics Platform"/>
            <consortium name="The Broad Institute Genome Sequencing Center for Infectious Disease"/>
            <person name="Wu L."/>
            <person name="Ma J."/>
        </authorList>
    </citation>
    <scope>NUCLEOTIDE SEQUENCE [LARGE SCALE GENOMIC DNA]</scope>
    <source>
        <strain evidence="2">CECT 7649</strain>
    </source>
</reference>
<protein>
    <submittedName>
        <fullName evidence="1">Uncharacterized protein</fullName>
    </submittedName>
</protein>